<dbReference type="Proteomes" id="UP000199664">
    <property type="component" value="Unassembled WGS sequence"/>
</dbReference>
<dbReference type="PROSITE" id="PS50113">
    <property type="entry name" value="PAC"/>
    <property type="match status" value="2"/>
</dbReference>
<evidence type="ECO:0000256" key="4">
    <source>
        <dbReference type="ARBA" id="ARBA00022543"/>
    </source>
</evidence>
<dbReference type="Gene3D" id="2.10.70.100">
    <property type="match status" value="1"/>
</dbReference>
<keyword evidence="10" id="KW-0677">Repeat</keyword>
<dbReference type="GO" id="GO:0009881">
    <property type="term" value="F:photoreceptor activity"/>
    <property type="evidence" value="ECO:0007669"/>
    <property type="project" value="UniProtKB-KW"/>
</dbReference>
<keyword evidence="15" id="KW-0843">Virulence</keyword>
<dbReference type="InterPro" id="IPR035965">
    <property type="entry name" value="PAS-like_dom_sf"/>
</dbReference>
<keyword evidence="4" id="KW-0600">Photoreceptor protein</keyword>
<evidence type="ECO:0000256" key="8">
    <source>
        <dbReference type="ARBA" id="ARBA00022643"/>
    </source>
</evidence>
<keyword evidence="5" id="KW-0597">Phosphoprotein</keyword>
<comment type="catalytic activity">
    <reaction evidence="1">
        <text>ATP + protein L-histidine = ADP + protein N-phospho-L-histidine.</text>
        <dbReference type="EC" id="2.7.13.3"/>
    </reaction>
</comment>
<dbReference type="Pfam" id="PF13426">
    <property type="entry name" value="PAS_9"/>
    <property type="match status" value="1"/>
</dbReference>
<feature type="domain" description="PAS" evidence="18">
    <location>
        <begin position="167"/>
        <end position="238"/>
    </location>
</feature>
<evidence type="ECO:0000256" key="10">
    <source>
        <dbReference type="ARBA" id="ARBA00022737"/>
    </source>
</evidence>
<dbReference type="SMART" id="SM00911">
    <property type="entry name" value="HWE_HK"/>
    <property type="match status" value="1"/>
</dbReference>
<dbReference type="InterPro" id="IPR036890">
    <property type="entry name" value="HATPase_C_sf"/>
</dbReference>
<dbReference type="STRING" id="1036779.SAMN04515666_1144"/>
<dbReference type="PANTHER" id="PTHR41523:SF7">
    <property type="entry name" value="HISTIDINE KINASE"/>
    <property type="match status" value="1"/>
</dbReference>
<keyword evidence="6" id="KW-0716">Sensory transduction</keyword>
<feature type="domain" description="PAS" evidence="18">
    <location>
        <begin position="20"/>
        <end position="93"/>
    </location>
</feature>
<evidence type="ECO:0000256" key="7">
    <source>
        <dbReference type="ARBA" id="ARBA00022630"/>
    </source>
</evidence>
<evidence type="ECO:0000256" key="15">
    <source>
        <dbReference type="ARBA" id="ARBA00023026"/>
    </source>
</evidence>
<dbReference type="SMART" id="SM00086">
    <property type="entry name" value="PAC"/>
    <property type="match status" value="2"/>
</dbReference>
<evidence type="ECO:0000313" key="20">
    <source>
        <dbReference type="EMBL" id="SEM54989.1"/>
    </source>
</evidence>
<evidence type="ECO:0000256" key="16">
    <source>
        <dbReference type="ARBA" id="ARBA00023170"/>
    </source>
</evidence>
<keyword evidence="11" id="KW-0547">Nucleotide-binding</keyword>
<dbReference type="InterPro" id="IPR000014">
    <property type="entry name" value="PAS"/>
</dbReference>
<keyword evidence="8" id="KW-0288">FMN</keyword>
<dbReference type="PANTHER" id="PTHR41523">
    <property type="entry name" value="TWO-COMPONENT SYSTEM SENSOR PROTEIN"/>
    <property type="match status" value="1"/>
</dbReference>
<dbReference type="GO" id="GO:0005524">
    <property type="term" value="F:ATP binding"/>
    <property type="evidence" value="ECO:0007669"/>
    <property type="project" value="UniProtKB-KW"/>
</dbReference>
<dbReference type="EMBL" id="FOAN01000014">
    <property type="protein sequence ID" value="SEM54989.1"/>
    <property type="molecule type" value="Genomic_DNA"/>
</dbReference>
<dbReference type="Gene3D" id="3.30.450.20">
    <property type="entry name" value="PAS domain"/>
    <property type="match status" value="2"/>
</dbReference>
<evidence type="ECO:0000256" key="2">
    <source>
        <dbReference type="ARBA" id="ARBA00012438"/>
    </source>
</evidence>
<dbReference type="Pfam" id="PF07536">
    <property type="entry name" value="HWE_HK"/>
    <property type="match status" value="1"/>
</dbReference>
<keyword evidence="9" id="KW-0808">Transferase</keyword>
<keyword evidence="17" id="KW-0175">Coiled coil</keyword>
<evidence type="ECO:0000256" key="6">
    <source>
        <dbReference type="ARBA" id="ARBA00022606"/>
    </source>
</evidence>
<dbReference type="InterPro" id="IPR013655">
    <property type="entry name" value="PAS_fold_3"/>
</dbReference>
<dbReference type="PROSITE" id="PS50112">
    <property type="entry name" value="PAS"/>
    <property type="match status" value="2"/>
</dbReference>
<keyword evidence="12" id="KW-0418">Kinase</keyword>
<evidence type="ECO:0000256" key="12">
    <source>
        <dbReference type="ARBA" id="ARBA00022777"/>
    </source>
</evidence>
<proteinExistence type="predicted"/>
<name>A0A1H7ZBW1_9HYPH</name>
<reference evidence="21" key="1">
    <citation type="submission" date="2016-10" db="EMBL/GenBank/DDBJ databases">
        <authorList>
            <person name="Varghese N."/>
            <person name="Submissions S."/>
        </authorList>
    </citation>
    <scope>NUCLEOTIDE SEQUENCE [LARGE SCALE GENOMIC DNA]</scope>
    <source>
        <strain evidence="21">LMG 26383,CCUG 61248,R- 45681</strain>
    </source>
</reference>
<keyword evidence="7" id="KW-0285">Flavoprotein</keyword>
<dbReference type="Pfam" id="PF08447">
    <property type="entry name" value="PAS_3"/>
    <property type="match status" value="1"/>
</dbReference>
<dbReference type="GO" id="GO:0004673">
    <property type="term" value="F:protein histidine kinase activity"/>
    <property type="evidence" value="ECO:0007669"/>
    <property type="project" value="UniProtKB-EC"/>
</dbReference>
<dbReference type="AlphaFoldDB" id="A0A1H7ZBW1"/>
<evidence type="ECO:0000256" key="17">
    <source>
        <dbReference type="SAM" id="Coils"/>
    </source>
</evidence>
<dbReference type="RefSeq" id="WP_091842316.1">
    <property type="nucleotide sequence ID" value="NZ_FOAN01000014.1"/>
</dbReference>
<dbReference type="SMART" id="SM00091">
    <property type="entry name" value="PAS"/>
    <property type="match status" value="2"/>
</dbReference>
<gene>
    <name evidence="20" type="ORF">SAMN04515666_1144</name>
</gene>
<feature type="domain" description="PAC" evidence="19">
    <location>
        <begin position="94"/>
        <end position="148"/>
    </location>
</feature>
<dbReference type="OrthoDB" id="9813940at2"/>
<organism evidence="20 21">
    <name type="scientific">Bosea lupini</name>
    <dbReference type="NCBI Taxonomy" id="1036779"/>
    <lineage>
        <taxon>Bacteria</taxon>
        <taxon>Pseudomonadati</taxon>
        <taxon>Pseudomonadota</taxon>
        <taxon>Alphaproteobacteria</taxon>
        <taxon>Hyphomicrobiales</taxon>
        <taxon>Boseaceae</taxon>
        <taxon>Bosea</taxon>
    </lineage>
</organism>
<keyword evidence="13" id="KW-0067">ATP-binding</keyword>
<evidence type="ECO:0000256" key="5">
    <source>
        <dbReference type="ARBA" id="ARBA00022553"/>
    </source>
</evidence>
<protein>
    <recommendedName>
        <fullName evidence="3">Blue-light-activated histidine kinase</fullName>
        <ecNumber evidence="2">2.7.13.3</ecNumber>
    </recommendedName>
</protein>
<dbReference type="CDD" id="cd00130">
    <property type="entry name" value="PAS"/>
    <property type="match status" value="2"/>
</dbReference>
<dbReference type="InterPro" id="IPR001610">
    <property type="entry name" value="PAC"/>
</dbReference>
<dbReference type="InterPro" id="IPR000700">
    <property type="entry name" value="PAS-assoc_C"/>
</dbReference>
<feature type="domain" description="PAC" evidence="19">
    <location>
        <begin position="241"/>
        <end position="293"/>
    </location>
</feature>
<evidence type="ECO:0000259" key="19">
    <source>
        <dbReference type="PROSITE" id="PS50113"/>
    </source>
</evidence>
<dbReference type="EC" id="2.7.13.3" evidence="2"/>
<evidence type="ECO:0000313" key="21">
    <source>
        <dbReference type="Proteomes" id="UP000199664"/>
    </source>
</evidence>
<evidence type="ECO:0000256" key="13">
    <source>
        <dbReference type="ARBA" id="ARBA00022840"/>
    </source>
</evidence>
<evidence type="ECO:0000256" key="14">
    <source>
        <dbReference type="ARBA" id="ARBA00022991"/>
    </source>
</evidence>
<dbReference type="InterPro" id="IPR011102">
    <property type="entry name" value="Sig_transdc_His_kinase_HWE"/>
</dbReference>
<accession>A0A1H7ZBW1</accession>
<dbReference type="NCBIfam" id="TIGR00229">
    <property type="entry name" value="sensory_box"/>
    <property type="match status" value="2"/>
</dbReference>
<evidence type="ECO:0000256" key="3">
    <source>
        <dbReference type="ARBA" id="ARBA00021740"/>
    </source>
</evidence>
<evidence type="ECO:0000259" key="18">
    <source>
        <dbReference type="PROSITE" id="PS50112"/>
    </source>
</evidence>
<dbReference type="Gene3D" id="3.30.565.10">
    <property type="entry name" value="Histidine kinase-like ATPase, C-terminal domain"/>
    <property type="match status" value="1"/>
</dbReference>
<evidence type="ECO:0000256" key="11">
    <source>
        <dbReference type="ARBA" id="ARBA00022741"/>
    </source>
</evidence>
<feature type="coiled-coil region" evidence="17">
    <location>
        <begin position="136"/>
        <end position="170"/>
    </location>
</feature>
<keyword evidence="16" id="KW-0675">Receptor</keyword>
<sequence length="509" mass="57633">MNAETEHDRIESEIDKVGKSSDPFASAVRATRMPMLITDPNQPDNPIVFVNDAFLRLTGYEREECLGHNCRFLQGPDTDSADVAKLRDAIERRSQIEMEIVNHRKDGSRFFNRVLISPVFDEDGHLTYFFASQFDVTLERDRLVRLQREHDKLEKEVERRTRELRQSEERLKFTIQAARLGSWTLDLTDMRLTCSDICKRNFGRQPAEPFTYQDLIATVVPEERQRMQQSVEDAIEEHHDYEQEYRIEIPSGETRWIMARARPYYSAEGKPLSMAGVTLDVTESRRNEEQRLLLTAELKHRVKNSMATIQSIATQTLRNAGSLQEATEVLTARMQSLASAHDLLTREEWQSATIAEVVASATESFEAPGARRFRVGGPPISLPPRAAMAMVLALHELSTNAAKYGALSVPDGHVVIDWQIADHAGSKMIEFRWQEVGGPKVTGQPSRRGFGTRLIEKVLTAELNGKGSLSYLPSGVLFTVEAPLPDQDKISGTPDDEELFRRNITSSFD</sequence>
<keyword evidence="14" id="KW-0157">Chromophore</keyword>
<dbReference type="SUPFAM" id="SSF55785">
    <property type="entry name" value="PYP-like sensor domain (PAS domain)"/>
    <property type="match status" value="2"/>
</dbReference>
<evidence type="ECO:0000256" key="9">
    <source>
        <dbReference type="ARBA" id="ARBA00022679"/>
    </source>
</evidence>
<keyword evidence="21" id="KW-1185">Reference proteome</keyword>
<evidence type="ECO:0000256" key="1">
    <source>
        <dbReference type="ARBA" id="ARBA00000085"/>
    </source>
</evidence>